<dbReference type="RefSeq" id="WP_207862092.1">
    <property type="nucleotide sequence ID" value="NZ_JAFREP010000031.1"/>
</dbReference>
<evidence type="ECO:0000313" key="3">
    <source>
        <dbReference type="EMBL" id="MBO1322122.1"/>
    </source>
</evidence>
<evidence type="ECO:0000256" key="1">
    <source>
        <dbReference type="SAM" id="MobiDB-lite"/>
    </source>
</evidence>
<dbReference type="Proteomes" id="UP000664417">
    <property type="component" value="Unassembled WGS sequence"/>
</dbReference>
<evidence type="ECO:0000256" key="2">
    <source>
        <dbReference type="SAM" id="Phobius"/>
    </source>
</evidence>
<dbReference type="EMBL" id="JAFREP010000031">
    <property type="protein sequence ID" value="MBO1322122.1"/>
    <property type="molecule type" value="Genomic_DNA"/>
</dbReference>
<gene>
    <name evidence="3" type="ORF">J3U88_26835</name>
</gene>
<dbReference type="Pfam" id="PF10028">
    <property type="entry name" value="DUF2270"/>
    <property type="match status" value="1"/>
</dbReference>
<dbReference type="AlphaFoldDB" id="A0A8J7QCS3"/>
<feature type="transmembrane region" description="Helical" evidence="2">
    <location>
        <begin position="138"/>
        <end position="155"/>
    </location>
</feature>
<feature type="compositionally biased region" description="Polar residues" evidence="1">
    <location>
        <begin position="1"/>
        <end position="14"/>
    </location>
</feature>
<protein>
    <submittedName>
        <fullName evidence="3">DUF2270 domain-containing protein</fullName>
    </submittedName>
</protein>
<comment type="caution">
    <text evidence="3">The sequence shown here is derived from an EMBL/GenBank/DDBJ whole genome shotgun (WGS) entry which is preliminary data.</text>
</comment>
<keyword evidence="2" id="KW-1133">Transmembrane helix</keyword>
<dbReference type="InterPro" id="IPR014470">
    <property type="entry name" value="UCP01500"/>
</dbReference>
<organism evidence="3 4">
    <name type="scientific">Acanthopleuribacter pedis</name>
    <dbReference type="NCBI Taxonomy" id="442870"/>
    <lineage>
        <taxon>Bacteria</taxon>
        <taxon>Pseudomonadati</taxon>
        <taxon>Acidobacteriota</taxon>
        <taxon>Holophagae</taxon>
        <taxon>Acanthopleuribacterales</taxon>
        <taxon>Acanthopleuribacteraceae</taxon>
        <taxon>Acanthopleuribacter</taxon>
    </lineage>
</organism>
<feature type="transmembrane region" description="Helical" evidence="2">
    <location>
        <begin position="220"/>
        <end position="237"/>
    </location>
</feature>
<reference evidence="3" key="1">
    <citation type="submission" date="2021-03" db="EMBL/GenBank/DDBJ databases">
        <authorList>
            <person name="Wang G."/>
        </authorList>
    </citation>
    <scope>NUCLEOTIDE SEQUENCE</scope>
    <source>
        <strain evidence="3">KCTC 12899</strain>
    </source>
</reference>
<sequence>MSDADSSVPQSAPASTAARMRRDTPLEPRIEEQEAAQHPVWSADDDPSPKMSEPFSNGDFECGEKVIDYTKEAHARGAFEEYPLTRNEYISAMVHFYRGELTRANEWRLRLDTSTNWAIIATMGLLSFAFGVREHTHGSMILGMYLVLHFLTLEARRFRFFDVWRTRLRMIEENFYGPILRRDLSSREHNWGRLVAEDLIHPRFKITYLQAVRTRLLRNYMPLFVTLLFAWIVKLMWHPETNSDLWFDRLAFGPVPWQVAFFLVFFLYASLACVVWLVPPSHPQDSDYWMEDVRPMDKIPDF</sequence>
<evidence type="ECO:0000313" key="4">
    <source>
        <dbReference type="Proteomes" id="UP000664417"/>
    </source>
</evidence>
<keyword evidence="4" id="KW-1185">Reference proteome</keyword>
<keyword evidence="2" id="KW-0812">Transmembrane</keyword>
<feature type="region of interest" description="Disordered" evidence="1">
    <location>
        <begin position="1"/>
        <end position="58"/>
    </location>
</feature>
<feature type="compositionally biased region" description="Basic and acidic residues" evidence="1">
    <location>
        <begin position="20"/>
        <end position="32"/>
    </location>
</feature>
<proteinExistence type="predicted"/>
<feature type="transmembrane region" description="Helical" evidence="2">
    <location>
        <begin position="115"/>
        <end position="132"/>
    </location>
</feature>
<feature type="transmembrane region" description="Helical" evidence="2">
    <location>
        <begin position="257"/>
        <end position="278"/>
    </location>
</feature>
<name>A0A8J7QCS3_9BACT</name>
<accession>A0A8J7QCS3</accession>
<keyword evidence="2" id="KW-0472">Membrane</keyword>